<protein>
    <recommendedName>
        <fullName evidence="8">DDE Tnp4 domain-containing protein</fullName>
    </recommendedName>
</protein>
<feature type="domain" description="Transcription activator GCR1-like" evidence="4">
    <location>
        <begin position="447"/>
        <end position="512"/>
    </location>
</feature>
<dbReference type="InterPro" id="IPR022210">
    <property type="entry name" value="TF_GCR1-like"/>
</dbReference>
<sequence length="523" mass="58530">MPRTTTLRKKAIKANDTPEKITDATTLKKVIKGATEGTALNINDPEAIKAFEDIAQLANVVRKKGNIAKGKKKVIKKKRYLHIRGNQLPKMISKEAKINYIMGLDDEAFLEEFRMGKGSFIKLANILKYGKDSSSERFFEAVMNLMTIDFLFWPSNFEKTAIALANEEKLGFPNNVVGFIYGCHHFDLAVAPSYRREEHDMRVLKESHLGMNINNEYFSGEEYFVLGDGGYKAYNCLVPVKKTPMGEPMSRADEKKFNTYISIMRIKIEHAFGILKDRFYSLKSIPIKVKCLYDVRRVSQWIRVCVILNNFLMSQESDEVTIKLKAVWEHKELEEIERLQQWNRVVTQGATLNVRINAPDLPATGQSEANEESSSLSPTTEAAPTTPAPAPASASASDGSSTSTLPNQLSFSLPVAASQPLPAASQLPASSAAVGTEGLAITIQAFKNAETLPTLWRIWFDGPPGFHPVCKLDSVYGVKNWRGASGGLSKFYQRRQKVIKRMEVFLSTANYTMTVIEMRELGY</sequence>
<name>A0A168K1X7_MUCCL</name>
<organism evidence="6 7">
    <name type="scientific">Mucor lusitanicus CBS 277.49</name>
    <dbReference type="NCBI Taxonomy" id="747725"/>
    <lineage>
        <taxon>Eukaryota</taxon>
        <taxon>Fungi</taxon>
        <taxon>Fungi incertae sedis</taxon>
        <taxon>Mucoromycota</taxon>
        <taxon>Mucoromycotina</taxon>
        <taxon>Mucoromycetes</taxon>
        <taxon>Mucorales</taxon>
        <taxon>Mucorineae</taxon>
        <taxon>Mucoraceae</taxon>
        <taxon>Mucor</taxon>
    </lineage>
</organism>
<dbReference type="EMBL" id="AMYB01000005">
    <property type="protein sequence ID" value="OAD01892.1"/>
    <property type="molecule type" value="Genomic_DNA"/>
</dbReference>
<dbReference type="AlphaFoldDB" id="A0A168K1X7"/>
<feature type="domain" description="DDE Tnp4" evidence="5">
    <location>
        <begin position="197"/>
        <end position="310"/>
    </location>
</feature>
<evidence type="ECO:0000313" key="6">
    <source>
        <dbReference type="EMBL" id="OAD01892.1"/>
    </source>
</evidence>
<keyword evidence="2" id="KW-0479">Metal-binding</keyword>
<dbReference type="InterPro" id="IPR027806">
    <property type="entry name" value="HARBI1_dom"/>
</dbReference>
<dbReference type="Pfam" id="PF13359">
    <property type="entry name" value="DDE_Tnp_4"/>
    <property type="match status" value="1"/>
</dbReference>
<dbReference type="VEuPathDB" id="FungiDB:MUCCIDRAFT_111237"/>
<feature type="region of interest" description="Disordered" evidence="3">
    <location>
        <begin position="358"/>
        <end position="405"/>
    </location>
</feature>
<comment type="cofactor">
    <cofactor evidence="1">
        <name>a divalent metal cation</name>
        <dbReference type="ChEBI" id="CHEBI:60240"/>
    </cofactor>
</comment>
<dbReference type="Pfam" id="PF12550">
    <property type="entry name" value="GCR1_C"/>
    <property type="match status" value="1"/>
</dbReference>
<evidence type="ECO:0000259" key="4">
    <source>
        <dbReference type="Pfam" id="PF12550"/>
    </source>
</evidence>
<feature type="compositionally biased region" description="Low complexity" evidence="3">
    <location>
        <begin position="373"/>
        <end position="405"/>
    </location>
</feature>
<dbReference type="GO" id="GO:0046872">
    <property type="term" value="F:metal ion binding"/>
    <property type="evidence" value="ECO:0007669"/>
    <property type="project" value="UniProtKB-KW"/>
</dbReference>
<dbReference type="STRING" id="747725.A0A168K1X7"/>
<evidence type="ECO:0000256" key="2">
    <source>
        <dbReference type="ARBA" id="ARBA00022723"/>
    </source>
</evidence>
<gene>
    <name evidence="6" type="ORF">MUCCIDRAFT_111237</name>
</gene>
<reference evidence="6 7" key="1">
    <citation type="submission" date="2015-06" db="EMBL/GenBank/DDBJ databases">
        <title>Expansion of signal transduction pathways in fungi by whole-genome duplication.</title>
        <authorList>
            <consortium name="DOE Joint Genome Institute"/>
            <person name="Corrochano L.M."/>
            <person name="Kuo A."/>
            <person name="Marcet-Houben M."/>
            <person name="Polaino S."/>
            <person name="Salamov A."/>
            <person name="Villalobos J.M."/>
            <person name="Alvarez M.I."/>
            <person name="Avalos J."/>
            <person name="Benito E.P."/>
            <person name="Benoit I."/>
            <person name="Burger G."/>
            <person name="Camino L.P."/>
            <person name="Canovas D."/>
            <person name="Cerda-Olmedo E."/>
            <person name="Cheng J.-F."/>
            <person name="Dominguez A."/>
            <person name="Elias M."/>
            <person name="Eslava A.P."/>
            <person name="Glaser F."/>
            <person name="Grimwood J."/>
            <person name="Gutierrez G."/>
            <person name="Heitman J."/>
            <person name="Henrissat B."/>
            <person name="Iturriaga E.A."/>
            <person name="Lang B.F."/>
            <person name="Lavin J.L."/>
            <person name="Lee S."/>
            <person name="Li W."/>
            <person name="Lindquist E."/>
            <person name="Lopez-Garcia S."/>
            <person name="Luque E.M."/>
            <person name="Marcos A.T."/>
            <person name="Martin J."/>
            <person name="Mccluskey K."/>
            <person name="Medina H.R."/>
            <person name="Miralles-Duran A."/>
            <person name="Miyazaki A."/>
            <person name="Munoz-Torres E."/>
            <person name="Oguiza J.A."/>
            <person name="Ohm R."/>
            <person name="Olmedo M."/>
            <person name="Orejas M."/>
            <person name="Ortiz-Castellanos L."/>
            <person name="Pisabarro A.G."/>
            <person name="Rodriguez-Romero J."/>
            <person name="Ruiz-Herrera J."/>
            <person name="Ruiz-Vazquez R."/>
            <person name="Sanz C."/>
            <person name="Schackwitz W."/>
            <person name="Schmutz J."/>
            <person name="Shahriari M."/>
            <person name="Shelest E."/>
            <person name="Silva-Franco F."/>
            <person name="Soanes D."/>
            <person name="Syed K."/>
            <person name="Tagua V.G."/>
            <person name="Talbot N.J."/>
            <person name="Thon M."/>
            <person name="De Vries R.P."/>
            <person name="Wiebenga A."/>
            <person name="Yadav J.S."/>
            <person name="Braun E.L."/>
            <person name="Baker S."/>
            <person name="Garre V."/>
            <person name="Horwitz B."/>
            <person name="Torres-Martinez S."/>
            <person name="Idnurm A."/>
            <person name="Herrera-Estrella A."/>
            <person name="Gabaldon T."/>
            <person name="Grigoriev I.V."/>
        </authorList>
    </citation>
    <scope>NUCLEOTIDE SEQUENCE [LARGE SCALE GENOMIC DNA]</scope>
    <source>
        <strain evidence="6 7">CBS 277.49</strain>
    </source>
</reference>
<dbReference type="OrthoDB" id="2287578at2759"/>
<keyword evidence="7" id="KW-1185">Reference proteome</keyword>
<evidence type="ECO:0008006" key="8">
    <source>
        <dbReference type="Google" id="ProtNLM"/>
    </source>
</evidence>
<accession>A0A168K1X7</accession>
<comment type="caution">
    <text evidence="6">The sequence shown here is derived from an EMBL/GenBank/DDBJ whole genome shotgun (WGS) entry which is preliminary data.</text>
</comment>
<evidence type="ECO:0000313" key="7">
    <source>
        <dbReference type="Proteomes" id="UP000077051"/>
    </source>
</evidence>
<proteinExistence type="predicted"/>
<dbReference type="Proteomes" id="UP000077051">
    <property type="component" value="Unassembled WGS sequence"/>
</dbReference>
<evidence type="ECO:0000259" key="5">
    <source>
        <dbReference type="Pfam" id="PF13359"/>
    </source>
</evidence>
<evidence type="ECO:0000256" key="3">
    <source>
        <dbReference type="SAM" id="MobiDB-lite"/>
    </source>
</evidence>
<evidence type="ECO:0000256" key="1">
    <source>
        <dbReference type="ARBA" id="ARBA00001968"/>
    </source>
</evidence>